<dbReference type="Proteomes" id="UP000051249">
    <property type="component" value="Unassembled WGS sequence"/>
</dbReference>
<gene>
    <name evidence="4" type="ORF">IV88_GL000247</name>
</gene>
<dbReference type="GO" id="GO:0016747">
    <property type="term" value="F:acyltransferase activity, transferring groups other than amino-acyl groups"/>
    <property type="evidence" value="ECO:0007669"/>
    <property type="project" value="InterPro"/>
</dbReference>
<keyword evidence="2" id="KW-0012">Acyltransferase</keyword>
<comment type="caution">
    <text evidence="4">The sequence shown here is derived from an EMBL/GenBank/DDBJ whole genome shotgun (WGS) entry which is preliminary data.</text>
</comment>
<sequence length="163" mass="18356">MIEYKTATHDDLPKIVDIYNESIPGKLATADLEPVTVDDREEWFQQHNDKRPLQVILVDDKIAGWISLSSFYGRPAYHETVEVSIYIDNGFQHQGLGQQAIDHVISLAPSIGVHSLLAFIFGHNTASRKLFERNGFEQCGHLPKIADMDGIDRDLEIYGLHVG</sequence>
<keyword evidence="5" id="KW-1185">Reference proteome</keyword>
<dbReference type="CDD" id="cd04301">
    <property type="entry name" value="NAT_SF"/>
    <property type="match status" value="1"/>
</dbReference>
<dbReference type="PATRIC" id="fig|480391.4.peg.250"/>
<accession>A0A0R2NHP1</accession>
<name>A0A0R2NHP1_9LACO</name>
<feature type="domain" description="N-acetyltransferase" evidence="3">
    <location>
        <begin position="2"/>
        <end position="158"/>
    </location>
</feature>
<evidence type="ECO:0000256" key="2">
    <source>
        <dbReference type="ARBA" id="ARBA00023315"/>
    </source>
</evidence>
<organism evidence="4 5">
    <name type="scientific">Pediococcus argentinicus</name>
    <dbReference type="NCBI Taxonomy" id="480391"/>
    <lineage>
        <taxon>Bacteria</taxon>
        <taxon>Bacillati</taxon>
        <taxon>Bacillota</taxon>
        <taxon>Bacilli</taxon>
        <taxon>Lactobacillales</taxon>
        <taxon>Lactobacillaceae</taxon>
        <taxon>Pediococcus</taxon>
    </lineage>
</organism>
<reference evidence="4 5" key="1">
    <citation type="journal article" date="2015" name="Genome Announc.">
        <title>Expanding the biotechnology potential of lactobacilli through comparative genomics of 213 strains and associated genera.</title>
        <authorList>
            <person name="Sun Z."/>
            <person name="Harris H.M."/>
            <person name="McCann A."/>
            <person name="Guo C."/>
            <person name="Argimon S."/>
            <person name="Zhang W."/>
            <person name="Yang X."/>
            <person name="Jeffery I.B."/>
            <person name="Cooney J.C."/>
            <person name="Kagawa T.F."/>
            <person name="Liu W."/>
            <person name="Song Y."/>
            <person name="Salvetti E."/>
            <person name="Wrobel A."/>
            <person name="Rasinkangas P."/>
            <person name="Parkhill J."/>
            <person name="Rea M.C."/>
            <person name="O'Sullivan O."/>
            <person name="Ritari J."/>
            <person name="Douillard F.P."/>
            <person name="Paul Ross R."/>
            <person name="Yang R."/>
            <person name="Briner A.E."/>
            <person name="Felis G.E."/>
            <person name="de Vos W.M."/>
            <person name="Barrangou R."/>
            <person name="Klaenhammer T.R."/>
            <person name="Caufield P.W."/>
            <person name="Cui Y."/>
            <person name="Zhang H."/>
            <person name="O'Toole P.W."/>
        </authorList>
    </citation>
    <scope>NUCLEOTIDE SEQUENCE [LARGE SCALE GENOMIC DNA]</scope>
    <source>
        <strain evidence="4 5">DSM 23026</strain>
    </source>
</reference>
<dbReference type="InterPro" id="IPR000182">
    <property type="entry name" value="GNAT_dom"/>
</dbReference>
<dbReference type="PROSITE" id="PS51186">
    <property type="entry name" value="GNAT"/>
    <property type="match status" value="1"/>
</dbReference>
<dbReference type="Gene3D" id="3.40.630.30">
    <property type="match status" value="1"/>
</dbReference>
<proteinExistence type="predicted"/>
<dbReference type="AlphaFoldDB" id="A0A0R2NHP1"/>
<protein>
    <submittedName>
        <fullName evidence="4">GCN5-related N-acetyltransferase</fullName>
    </submittedName>
</protein>
<evidence type="ECO:0000256" key="1">
    <source>
        <dbReference type="ARBA" id="ARBA00022679"/>
    </source>
</evidence>
<dbReference type="InterPro" id="IPR016181">
    <property type="entry name" value="Acyl_CoA_acyltransferase"/>
</dbReference>
<dbReference type="EMBL" id="JQCQ01000012">
    <property type="protein sequence ID" value="KRO25302.1"/>
    <property type="molecule type" value="Genomic_DNA"/>
</dbReference>
<dbReference type="SUPFAM" id="SSF55729">
    <property type="entry name" value="Acyl-CoA N-acyltransferases (Nat)"/>
    <property type="match status" value="1"/>
</dbReference>
<dbReference type="Pfam" id="PF00583">
    <property type="entry name" value="Acetyltransf_1"/>
    <property type="match status" value="1"/>
</dbReference>
<evidence type="ECO:0000313" key="4">
    <source>
        <dbReference type="EMBL" id="KRO25302.1"/>
    </source>
</evidence>
<evidence type="ECO:0000313" key="5">
    <source>
        <dbReference type="Proteomes" id="UP000051249"/>
    </source>
</evidence>
<dbReference type="PANTHER" id="PTHR43072:SF23">
    <property type="entry name" value="UPF0039 PROTEIN C11D3.02C"/>
    <property type="match status" value="1"/>
</dbReference>
<evidence type="ECO:0000259" key="3">
    <source>
        <dbReference type="PROSITE" id="PS51186"/>
    </source>
</evidence>
<keyword evidence="1 4" id="KW-0808">Transferase</keyword>
<dbReference type="PANTHER" id="PTHR43072">
    <property type="entry name" value="N-ACETYLTRANSFERASE"/>
    <property type="match status" value="1"/>
</dbReference>